<protein>
    <submittedName>
        <fullName evidence="2">Uncharacterized protein</fullName>
    </submittedName>
</protein>
<dbReference type="Proteomes" id="UP000028631">
    <property type="component" value="Unassembled WGS sequence"/>
</dbReference>
<keyword evidence="3" id="KW-1185">Reference proteome</keyword>
<dbReference type="EMBL" id="JPQU01000023">
    <property type="protein sequence ID" value="KFE56800.1"/>
    <property type="molecule type" value="Genomic_DNA"/>
</dbReference>
<reference evidence="2 3" key="1">
    <citation type="submission" date="2014-07" db="EMBL/GenBank/DDBJ databases">
        <title>Draft Genome Sequences of Environmental Pseudomonas syringae strains.</title>
        <authorList>
            <person name="Baltrus D.A."/>
            <person name="Berge O."/>
            <person name="Morris C."/>
        </authorList>
    </citation>
    <scope>NUCLEOTIDE SEQUENCE [LARGE SCALE GENOMIC DNA]</scope>
    <source>
        <strain evidence="2 3">GAW0119</strain>
    </source>
</reference>
<comment type="caution">
    <text evidence="2">The sequence shown here is derived from an EMBL/GenBank/DDBJ whole genome shotgun (WGS) entry which is preliminary data.</text>
</comment>
<feature type="transmembrane region" description="Helical" evidence="1">
    <location>
        <begin position="46"/>
        <end position="66"/>
    </location>
</feature>
<proteinExistence type="predicted"/>
<dbReference type="AlphaFoldDB" id="A0A085VMY7"/>
<organism evidence="2 3">
    <name type="scientific">Pseudomonas syringae</name>
    <dbReference type="NCBI Taxonomy" id="317"/>
    <lineage>
        <taxon>Bacteria</taxon>
        <taxon>Pseudomonadati</taxon>
        <taxon>Pseudomonadota</taxon>
        <taxon>Gammaproteobacteria</taxon>
        <taxon>Pseudomonadales</taxon>
        <taxon>Pseudomonadaceae</taxon>
        <taxon>Pseudomonas</taxon>
    </lineage>
</organism>
<gene>
    <name evidence="2" type="ORF">IV01_06315</name>
</gene>
<evidence type="ECO:0000313" key="2">
    <source>
        <dbReference type="EMBL" id="KFE56800.1"/>
    </source>
</evidence>
<accession>A0A085VMY7</accession>
<keyword evidence="1" id="KW-0812">Transmembrane</keyword>
<feature type="transmembrane region" description="Helical" evidence="1">
    <location>
        <begin position="19"/>
        <end position="40"/>
    </location>
</feature>
<evidence type="ECO:0000313" key="3">
    <source>
        <dbReference type="Proteomes" id="UP000028631"/>
    </source>
</evidence>
<keyword evidence="1" id="KW-1133">Transmembrane helix</keyword>
<keyword evidence="1" id="KW-0472">Membrane</keyword>
<name>A0A085VMY7_PSESX</name>
<dbReference type="PATRIC" id="fig|317.175.peg.1319"/>
<evidence type="ECO:0000256" key="1">
    <source>
        <dbReference type="SAM" id="Phobius"/>
    </source>
</evidence>
<sequence>MVCIFNAEGRLKRFLGTHALLICVLVFPLLPAIFIGGALMTFGTQGLAWICGIVGIGLPLAGLALIKRYLKVGPNVHS</sequence>